<dbReference type="PRINTS" id="PR01021">
    <property type="entry name" value="OMPADOMAIN"/>
</dbReference>
<name>A0A4Q7N4F4_9BACT</name>
<evidence type="ECO:0000256" key="1">
    <source>
        <dbReference type="ARBA" id="ARBA00004442"/>
    </source>
</evidence>
<dbReference type="PANTHER" id="PTHR30329">
    <property type="entry name" value="STATOR ELEMENT OF FLAGELLAR MOTOR COMPLEX"/>
    <property type="match status" value="1"/>
</dbReference>
<protein>
    <submittedName>
        <fullName evidence="9">Outer membrane protein OmpA-like peptidoglycan-associated protein</fullName>
    </submittedName>
</protein>
<dbReference type="GO" id="GO:0005509">
    <property type="term" value="F:calcium ion binding"/>
    <property type="evidence" value="ECO:0007669"/>
    <property type="project" value="InterPro"/>
</dbReference>
<dbReference type="Pfam" id="PF18990">
    <property type="entry name" value="DUF5723"/>
    <property type="match status" value="1"/>
</dbReference>
<reference evidence="9 10" key="1">
    <citation type="submission" date="2019-02" db="EMBL/GenBank/DDBJ databases">
        <title>Genomic Encyclopedia of Type Strains, Phase IV (KMG-IV): sequencing the most valuable type-strain genomes for metagenomic binning, comparative biology and taxonomic classification.</title>
        <authorList>
            <person name="Goeker M."/>
        </authorList>
    </citation>
    <scope>NUCLEOTIDE SEQUENCE [LARGE SCALE GENOMIC DNA]</scope>
    <source>
        <strain evidence="9 10">DSM 18116</strain>
    </source>
</reference>
<dbReference type="InterPro" id="IPR028974">
    <property type="entry name" value="TSP_type-3_rpt"/>
</dbReference>
<dbReference type="AlphaFoldDB" id="A0A4Q7N4F4"/>
<dbReference type="InterPro" id="IPR036737">
    <property type="entry name" value="OmpA-like_sf"/>
</dbReference>
<evidence type="ECO:0000256" key="7">
    <source>
        <dbReference type="SAM" id="SignalP"/>
    </source>
</evidence>
<dbReference type="PROSITE" id="PS51123">
    <property type="entry name" value="OMPA_2"/>
    <property type="match status" value="1"/>
</dbReference>
<evidence type="ECO:0000256" key="6">
    <source>
        <dbReference type="SAM" id="MobiDB-lite"/>
    </source>
</evidence>
<dbReference type="SUPFAM" id="SSF103647">
    <property type="entry name" value="TSP type-3 repeat"/>
    <property type="match status" value="2"/>
</dbReference>
<gene>
    <name evidence="9" type="ORF">EV199_1760</name>
</gene>
<dbReference type="SUPFAM" id="SSF103088">
    <property type="entry name" value="OmpA-like"/>
    <property type="match status" value="1"/>
</dbReference>
<dbReference type="InterPro" id="IPR006664">
    <property type="entry name" value="OMP_bac"/>
</dbReference>
<dbReference type="Pfam" id="PF02412">
    <property type="entry name" value="TSP_3"/>
    <property type="match status" value="2"/>
</dbReference>
<feature type="domain" description="OmpA-like" evidence="8">
    <location>
        <begin position="612"/>
        <end position="730"/>
    </location>
</feature>
<dbReference type="PANTHER" id="PTHR30329:SF21">
    <property type="entry name" value="LIPOPROTEIN YIAD-RELATED"/>
    <property type="match status" value="1"/>
</dbReference>
<dbReference type="InterPro" id="IPR003367">
    <property type="entry name" value="Thrombospondin_3-like_rpt"/>
</dbReference>
<dbReference type="InterPro" id="IPR006665">
    <property type="entry name" value="OmpA-like"/>
</dbReference>
<evidence type="ECO:0000256" key="5">
    <source>
        <dbReference type="PROSITE-ProRule" id="PRU00473"/>
    </source>
</evidence>
<dbReference type="InterPro" id="IPR043781">
    <property type="entry name" value="DUF5723"/>
</dbReference>
<proteinExistence type="predicted"/>
<keyword evidence="10" id="KW-1185">Reference proteome</keyword>
<dbReference type="Gene3D" id="3.30.1330.60">
    <property type="entry name" value="OmpA-like domain"/>
    <property type="match status" value="1"/>
</dbReference>
<dbReference type="Pfam" id="PF00691">
    <property type="entry name" value="OmpA"/>
    <property type="match status" value="1"/>
</dbReference>
<dbReference type="Proteomes" id="UP000293874">
    <property type="component" value="Unassembled WGS sequence"/>
</dbReference>
<organism evidence="9 10">
    <name type="scientific">Pseudobacter ginsenosidimutans</name>
    <dbReference type="NCBI Taxonomy" id="661488"/>
    <lineage>
        <taxon>Bacteria</taxon>
        <taxon>Pseudomonadati</taxon>
        <taxon>Bacteroidota</taxon>
        <taxon>Chitinophagia</taxon>
        <taxon>Chitinophagales</taxon>
        <taxon>Chitinophagaceae</taxon>
        <taxon>Pseudobacter</taxon>
    </lineage>
</organism>
<dbReference type="RefSeq" id="WP_158644074.1">
    <property type="nucleotide sequence ID" value="NZ_CP042431.1"/>
</dbReference>
<comment type="subcellular location">
    <subcellularLocation>
        <location evidence="1">Cell outer membrane</location>
    </subcellularLocation>
</comment>
<feature type="signal peptide" evidence="7">
    <location>
        <begin position="1"/>
        <end position="19"/>
    </location>
</feature>
<evidence type="ECO:0000256" key="4">
    <source>
        <dbReference type="ARBA" id="ARBA00023237"/>
    </source>
</evidence>
<keyword evidence="2 7" id="KW-0732">Signal</keyword>
<dbReference type="GO" id="GO:0009279">
    <property type="term" value="C:cell outer membrane"/>
    <property type="evidence" value="ECO:0007669"/>
    <property type="project" value="UniProtKB-SubCell"/>
</dbReference>
<keyword evidence="4" id="KW-0998">Cell outer membrane</keyword>
<comment type="caution">
    <text evidence="9">The sequence shown here is derived from an EMBL/GenBank/DDBJ whole genome shotgun (WGS) entry which is preliminary data.</text>
</comment>
<feature type="chain" id="PRO_5020630237" evidence="7">
    <location>
        <begin position="20"/>
        <end position="738"/>
    </location>
</feature>
<keyword evidence="3 5" id="KW-0472">Membrane</keyword>
<accession>A0A4Q7N4F4</accession>
<sequence length="738" mass="79856">MRKVYLCALLMAATVGAYAQSYPGYRTSNYTGVNGVFFNPANAADSRSRWDINLFSIDGFAGNNQNSLSFKDITKSSFNSDSLKSKLLSGSGGGLNGMARVDILGPSVLFNAGSRTGVAFTTRARIFGNARDADGKLARAVIDAGEAKDNYPFNFAQQKAILNSAAWTEIGASVGQILTPSKSHHFVKVGLTLKYLAGVADAYLRMENFNGTVNTGGSGTYITDATGRVFLNTTDANFKDYDFGDFFKFNGHGFGGDIGVVYEYRPNLDYSKFENDRFANKYKLKISIAALDIGEIKFNESSNQSGAYTMNVPAGQQFLLSQFKDKSVKDFKGILDASPYFTPDASVDNSYKISLPTSFQFNVDYLIVKGLYANANAQITTSKTGNLNLFAWNSYTVTPRWEVAKFGVALPINYSELTQWNAGISLRAGPVFLGSGSLWTAIFDKSKQADLHIGIRFGLQAKKKLRKDTDQDGIYDNEDSCVTIPGVARYHGCPIPDTDGDGVNDEMDSCRTVPGLAKYNGCPIPDRDGDGVNDEIDECPDQPGSGQFKGCPDTDGDGIPDKDDKCPTVPGVPKYQGCPIPDRDGDGVNDEEDLCPDKPGPASSKGCPVEDVVVQITADFKNILFDFNKATIKAESRSIIENAAKTMNEVIPNSNFFIDGFTDNIGSVAANKKISRLRAQAVADALTAAGVDKSRLIARGFGKDNPKCSNKTEEGRACNRRVEVVIRNIAQQKTGTNP</sequence>
<evidence type="ECO:0000256" key="3">
    <source>
        <dbReference type="ARBA" id="ARBA00023136"/>
    </source>
</evidence>
<dbReference type="InterPro" id="IPR050330">
    <property type="entry name" value="Bact_OuterMem_StrucFunc"/>
</dbReference>
<dbReference type="CDD" id="cd07185">
    <property type="entry name" value="OmpA_C-like"/>
    <property type="match status" value="1"/>
</dbReference>
<evidence type="ECO:0000256" key="2">
    <source>
        <dbReference type="ARBA" id="ARBA00022729"/>
    </source>
</evidence>
<evidence type="ECO:0000313" key="10">
    <source>
        <dbReference type="Proteomes" id="UP000293874"/>
    </source>
</evidence>
<dbReference type="OrthoDB" id="9805336at2"/>
<evidence type="ECO:0000313" key="9">
    <source>
        <dbReference type="EMBL" id="RZS75884.1"/>
    </source>
</evidence>
<dbReference type="Gene3D" id="4.10.1080.10">
    <property type="entry name" value="TSP type-3 repeat"/>
    <property type="match status" value="1"/>
</dbReference>
<evidence type="ECO:0000259" key="8">
    <source>
        <dbReference type="PROSITE" id="PS51123"/>
    </source>
</evidence>
<dbReference type="EMBL" id="SGXA01000001">
    <property type="protein sequence ID" value="RZS75884.1"/>
    <property type="molecule type" value="Genomic_DNA"/>
</dbReference>
<dbReference type="GO" id="GO:0007155">
    <property type="term" value="P:cell adhesion"/>
    <property type="evidence" value="ECO:0007669"/>
    <property type="project" value="InterPro"/>
</dbReference>
<feature type="region of interest" description="Disordered" evidence="6">
    <location>
        <begin position="538"/>
        <end position="564"/>
    </location>
</feature>